<evidence type="ECO:0000256" key="1">
    <source>
        <dbReference type="SAM" id="MobiDB-lite"/>
    </source>
</evidence>
<gene>
    <name evidence="3" type="ORF">dsmv_2108</name>
</gene>
<evidence type="ECO:0008006" key="5">
    <source>
        <dbReference type="Google" id="ProtNLM"/>
    </source>
</evidence>
<comment type="caution">
    <text evidence="3">The sequence shown here is derived from an EMBL/GenBank/DDBJ whole genome shotgun (WGS) entry which is preliminary data.</text>
</comment>
<keyword evidence="4" id="KW-1185">Reference proteome</keyword>
<evidence type="ECO:0000313" key="3">
    <source>
        <dbReference type="EMBL" id="EPR41327.1"/>
    </source>
</evidence>
<keyword evidence="2" id="KW-0812">Transmembrane</keyword>
<dbReference type="RefSeq" id="WP_020876539.1">
    <property type="nucleotide sequence ID" value="NZ_ATHJ01000076.1"/>
</dbReference>
<keyword evidence="2" id="KW-1133">Transmembrane helix</keyword>
<accession>S7TW97</accession>
<dbReference type="OrthoDB" id="5422890at2"/>
<dbReference type="Proteomes" id="UP000014977">
    <property type="component" value="Unassembled WGS sequence"/>
</dbReference>
<feature type="transmembrane region" description="Helical" evidence="2">
    <location>
        <begin position="21"/>
        <end position="48"/>
    </location>
</feature>
<dbReference type="AlphaFoldDB" id="S7TW97"/>
<protein>
    <recommendedName>
        <fullName evidence="5">SHOCT domain-containing protein</fullName>
    </recommendedName>
</protein>
<organism evidence="3 4">
    <name type="scientific">Desulfococcus multivorans DSM 2059</name>
    <dbReference type="NCBI Taxonomy" id="1121405"/>
    <lineage>
        <taxon>Bacteria</taxon>
        <taxon>Pseudomonadati</taxon>
        <taxon>Thermodesulfobacteriota</taxon>
        <taxon>Desulfobacteria</taxon>
        <taxon>Desulfobacterales</taxon>
        <taxon>Desulfococcaceae</taxon>
        <taxon>Desulfococcus</taxon>
    </lineage>
</organism>
<sequence>MKMERNQYMRGEALKRQLYMLSNLGLFYIILLALFAVPLMGTFVVVLIKGVLDFRYAIIGSGIILVASAIFFTARFGWRLYRRIRMDGAAAFRDAAGRAERGEPVQLVLFNGLMTLSYGGRRSSPVLLTAPDHPTPLLPDMSGDAQTSDSSRNPIDQIHSLARLKRDGMIDDNEFIALKKKVFQDLCDEPNHAVRSIDRPRERGDRSPSRN</sequence>
<name>S7TW97_DESML</name>
<dbReference type="EMBL" id="ATHJ01000076">
    <property type="protein sequence ID" value="EPR41327.1"/>
    <property type="molecule type" value="Genomic_DNA"/>
</dbReference>
<feature type="transmembrane region" description="Helical" evidence="2">
    <location>
        <begin position="54"/>
        <end position="78"/>
    </location>
</feature>
<evidence type="ECO:0000256" key="2">
    <source>
        <dbReference type="SAM" id="Phobius"/>
    </source>
</evidence>
<reference evidence="3 4" key="1">
    <citation type="journal article" date="2013" name="Genome Announc.">
        <title>Draft genome sequences for three mercury-methylating, sulfate-reducing bacteria.</title>
        <authorList>
            <person name="Brown S.D."/>
            <person name="Hurt R.A.Jr."/>
            <person name="Gilmour C.C."/>
            <person name="Elias D.A."/>
        </authorList>
    </citation>
    <scope>NUCLEOTIDE SEQUENCE [LARGE SCALE GENOMIC DNA]</scope>
    <source>
        <strain evidence="3 4">DSM 2059</strain>
    </source>
</reference>
<proteinExistence type="predicted"/>
<feature type="region of interest" description="Disordered" evidence="1">
    <location>
        <begin position="189"/>
        <end position="211"/>
    </location>
</feature>
<evidence type="ECO:0000313" key="4">
    <source>
        <dbReference type="Proteomes" id="UP000014977"/>
    </source>
</evidence>
<keyword evidence="2" id="KW-0472">Membrane</keyword>